<dbReference type="Pfam" id="PF01156">
    <property type="entry name" value="IU_nuc_hydro"/>
    <property type="match status" value="1"/>
</dbReference>
<dbReference type="FunCoup" id="Q7PZ48">
    <property type="interactions" value="35"/>
</dbReference>
<accession>Q7PZ48</accession>
<dbReference type="eggNOG" id="KOG2938">
    <property type="taxonomic scope" value="Eukaryota"/>
</dbReference>
<dbReference type="PaxDb" id="7165-AGAP011729-PA"/>
<comment type="caution">
    <text evidence="3">The sequence shown here is derived from an EMBL/GenBank/DDBJ whole genome shotgun (WGS) entry which is preliminary data.</text>
</comment>
<protein>
    <submittedName>
        <fullName evidence="3">AGAP011729-PA</fullName>
    </submittedName>
</protein>
<feature type="non-terminal residue" evidence="3">
    <location>
        <position position="1"/>
    </location>
</feature>
<dbReference type="GO" id="GO:0016799">
    <property type="term" value="F:hydrolase activity, hydrolyzing N-glycosyl compounds"/>
    <property type="evidence" value="ECO:0007669"/>
    <property type="project" value="InterPro"/>
</dbReference>
<dbReference type="AlphaFoldDB" id="Q7PZ48"/>
<dbReference type="STRING" id="7165.Q7PZ48"/>
<reference evidence="3" key="5">
    <citation type="submission" date="2011-05" db="EMBL/GenBank/DDBJ databases">
        <authorList>
            <consortium name="VectorBase"/>
        </authorList>
    </citation>
    <scope>NUCLEOTIDE SEQUENCE</scope>
    <source>
        <strain evidence="3">PEST</strain>
    </source>
</reference>
<reference evidence="3" key="2">
    <citation type="submission" date="2002-03" db="EMBL/GenBank/DDBJ databases">
        <authorList>
            <consortium name="The Anopheles Genome Sequencing Consortium"/>
        </authorList>
    </citation>
    <scope>NUCLEOTIDE SEQUENCE</scope>
    <source>
        <strain evidence="3">PEST</strain>
    </source>
</reference>
<reference evidence="3" key="1">
    <citation type="journal article" date="2002" name="Science">
        <title>The genome sequence of the malaria mosquito Anopheles gambiae.</title>
        <authorList>
            <person name="Holt R.A."/>
            <person name="Subramanian G.M."/>
            <person name="Halpern A."/>
            <person name="Sutton G.G."/>
            <person name="Charlab R."/>
            <person name="Nusskern D.R."/>
            <person name="Wincker P."/>
            <person name="Clark A.G."/>
            <person name="Ribeiro J.M."/>
            <person name="Wides R."/>
            <person name="Salzberg S.L."/>
            <person name="Loftus B."/>
            <person name="Yandell M."/>
            <person name="Majoros W.H."/>
            <person name="Rusch D.B."/>
            <person name="Lai Z."/>
            <person name="Kraft C.L."/>
            <person name="Abril J.F."/>
            <person name="Anthouard V."/>
            <person name="Arensburger P."/>
            <person name="Atkinson P.W."/>
            <person name="Baden H."/>
            <person name="de Berardinis V."/>
            <person name="Baldwin D."/>
            <person name="Benes V."/>
            <person name="Biedler J."/>
            <person name="Blass C."/>
            <person name="Bolanos R."/>
            <person name="Boscus D."/>
            <person name="Barnstead M."/>
            <person name="Cai S."/>
            <person name="Center A."/>
            <person name="Chaturverdi K."/>
            <person name="Christophides G.K."/>
            <person name="Chrystal M.A."/>
            <person name="Clamp M."/>
            <person name="Cravchik A."/>
            <person name="Curwen V."/>
            <person name="Dana A."/>
            <person name="Delcher A."/>
            <person name="Dew I."/>
            <person name="Evans C.A."/>
            <person name="Flanigan M."/>
            <person name="Grundschober-Freimoser A."/>
            <person name="Friedli L."/>
            <person name="Gu Z."/>
            <person name="Guan P."/>
            <person name="Guigo R."/>
            <person name="Hillenmeyer M.E."/>
            <person name="Hladun S.L."/>
            <person name="Hogan J.R."/>
            <person name="Hong Y.S."/>
            <person name="Hoover J."/>
            <person name="Jaillon O."/>
            <person name="Ke Z."/>
            <person name="Kodira C."/>
            <person name="Kokoza E."/>
            <person name="Koutsos A."/>
            <person name="Letunic I."/>
            <person name="Levitsky A."/>
            <person name="Liang Y."/>
            <person name="Lin J.J."/>
            <person name="Lobo N.F."/>
            <person name="Lopez J.R."/>
            <person name="Malek J.A."/>
            <person name="McIntosh T.C."/>
            <person name="Meister S."/>
            <person name="Miller J."/>
            <person name="Mobarry C."/>
            <person name="Mongin E."/>
            <person name="Murphy S.D."/>
            <person name="O'Brochta D.A."/>
            <person name="Pfannkoch C."/>
            <person name="Qi R."/>
            <person name="Regier M.A."/>
            <person name="Remington K."/>
            <person name="Shao H."/>
            <person name="Sharakhova M.V."/>
            <person name="Sitter C.D."/>
            <person name="Shetty J."/>
            <person name="Smith T.J."/>
            <person name="Strong R."/>
            <person name="Sun J."/>
            <person name="Thomasova D."/>
            <person name="Ton L.Q."/>
            <person name="Topalis P."/>
            <person name="Tu Z."/>
            <person name="Unger M.F."/>
            <person name="Walenz B."/>
            <person name="Wang A."/>
            <person name="Wang J."/>
            <person name="Wang M."/>
            <person name="Wang X."/>
            <person name="Woodford K.J."/>
            <person name="Wortman J.R."/>
            <person name="Wu M."/>
            <person name="Yao A."/>
            <person name="Zdobnov E.M."/>
            <person name="Zhang H."/>
            <person name="Zhao Q."/>
            <person name="Zhao S."/>
            <person name="Zhu S.C."/>
            <person name="Zhimulev I."/>
            <person name="Coluzzi M."/>
            <person name="della Torre A."/>
            <person name="Roth C.W."/>
            <person name="Louis C."/>
            <person name="Kalush F."/>
            <person name="Mural R.J."/>
            <person name="Myers E.W."/>
            <person name="Adams M.D."/>
            <person name="Smith H.O."/>
            <person name="Broder S."/>
            <person name="Gardner M.J."/>
            <person name="Fraser C.M."/>
            <person name="Birney E."/>
            <person name="Bork P."/>
            <person name="Brey P.T."/>
            <person name="Venter J.C."/>
            <person name="Weissenbach J."/>
            <person name="Kafatos F.C."/>
            <person name="Collins F.H."/>
            <person name="Hoffman S.L."/>
        </authorList>
    </citation>
    <scope>NUCLEOTIDE SEQUENCE [LARGE SCALE GENOMIC DNA]</scope>
    <source>
        <strain evidence="3">PEST</strain>
    </source>
</reference>
<comment type="similarity">
    <text evidence="1">Belongs to the IUNH family.</text>
</comment>
<feature type="domain" description="Inosine/uridine-preferring nucleoside hydrolase" evidence="2">
    <location>
        <begin position="26"/>
        <end position="325"/>
    </location>
</feature>
<dbReference type="EMBL" id="AAAB01008986">
    <property type="protein sequence ID" value="EAA00053.3"/>
    <property type="molecule type" value="Genomic_DNA"/>
</dbReference>
<dbReference type="PhylomeDB" id="Q7PZ48"/>
<dbReference type="InParanoid" id="Q7PZ48"/>
<dbReference type="PANTHER" id="PTHR46190">
    <property type="entry name" value="SI:CH211-201H21.5-RELATED"/>
    <property type="match status" value="1"/>
</dbReference>
<evidence type="ECO:0000313" key="3">
    <source>
        <dbReference type="EMBL" id="EAA00053.3"/>
    </source>
</evidence>
<gene>
    <name evidence="3" type="ORF">AgaP_AGAP011729</name>
</gene>
<evidence type="ECO:0000256" key="1">
    <source>
        <dbReference type="ARBA" id="ARBA00009176"/>
    </source>
</evidence>
<dbReference type="OMA" id="NWRLKEF"/>
<organism evidence="3">
    <name type="scientific">Anopheles gambiae</name>
    <name type="common">African malaria mosquito</name>
    <dbReference type="NCBI Taxonomy" id="7165"/>
    <lineage>
        <taxon>Eukaryota</taxon>
        <taxon>Metazoa</taxon>
        <taxon>Ecdysozoa</taxon>
        <taxon>Arthropoda</taxon>
        <taxon>Hexapoda</taxon>
        <taxon>Insecta</taxon>
        <taxon>Pterygota</taxon>
        <taxon>Neoptera</taxon>
        <taxon>Endopterygota</taxon>
        <taxon>Diptera</taxon>
        <taxon>Nematocera</taxon>
        <taxon>Culicoidea</taxon>
        <taxon>Culicidae</taxon>
        <taxon>Anophelinae</taxon>
        <taxon>Anopheles</taxon>
    </lineage>
</organism>
<dbReference type="InterPro" id="IPR001910">
    <property type="entry name" value="Inosine/uridine_hydrolase_dom"/>
</dbReference>
<dbReference type="VEuPathDB" id="VectorBase:AGAMI1_011050"/>
<dbReference type="VEuPathDB" id="VectorBase:AGAP011729"/>
<dbReference type="HOGENOM" id="CLU_036838_11_2_1"/>
<proteinExistence type="inferred from homology"/>
<dbReference type="PANTHER" id="PTHR46190:SF1">
    <property type="entry name" value="SI:CH211-201H21.5"/>
    <property type="match status" value="1"/>
</dbReference>
<name>Q7PZ48_ANOGA</name>
<dbReference type="Gene3D" id="3.90.245.10">
    <property type="entry name" value="Ribonucleoside hydrolase-like"/>
    <property type="match status" value="1"/>
</dbReference>
<dbReference type="InterPro" id="IPR052775">
    <property type="entry name" value="IUN_hydrolase"/>
</dbReference>
<dbReference type="CDD" id="cd02649">
    <property type="entry name" value="nuc_hydro_CeIAG"/>
    <property type="match status" value="1"/>
</dbReference>
<sequence>RDQPVRNGGRGGGGSRAVNMAAPRKVIIDLDVGTDDAWALWMLLQCEKTYGYEVIAITCVNGNTGVENVVENTLTVLSAMGRTDVPVYRGAHEPLVHPRGTKYDGNFHGQNGLGDIDFGIEVNRTPLQEEHAVTAIQRLLNAHKGSIDLIFIGPLTNLALAMKLRPGLLKQASHLYIMGGNRHGVGNITWSAEFNFHTDPEAAHIVLQSDCCPISIVPWETCQRHAVPLAWRMEELGADETKPMLRILNAVERKVYGQRPNWMPCDAYLVAAFIQPDCVLKAHSYTVDVELHGALTRGQMVLDHRGAGAGHVRIIDDIDEGKFKELCWKTVA</sequence>
<reference evidence="3" key="3">
    <citation type="journal article" date="2004" name="Trends Parasitol.">
        <title>The Anopheles gambiae genome: an update.</title>
        <authorList>
            <person name="Mongin E."/>
            <person name="Louis C."/>
            <person name="Holt R.A."/>
            <person name="Birney E."/>
            <person name="Collins F.H."/>
        </authorList>
    </citation>
    <scope>NUCLEOTIDE SEQUENCE</scope>
    <source>
        <strain evidence="3">PEST</strain>
    </source>
</reference>
<evidence type="ECO:0000259" key="2">
    <source>
        <dbReference type="Pfam" id="PF01156"/>
    </source>
</evidence>
<dbReference type="SUPFAM" id="SSF53590">
    <property type="entry name" value="Nucleoside hydrolase"/>
    <property type="match status" value="1"/>
</dbReference>
<dbReference type="InterPro" id="IPR036452">
    <property type="entry name" value="Ribo_hydro-like"/>
</dbReference>
<reference evidence="3" key="4">
    <citation type="journal article" date="2007" name="Genome Biol.">
        <title>Update of the Anopheles gambiae PEST genome assembly.</title>
        <authorList>
            <person name="Sharakhova M.V."/>
            <person name="Hammond M.P."/>
            <person name="Lobo N.F."/>
            <person name="Krzywinski J."/>
            <person name="Unger M.F."/>
            <person name="Hillenmeyer M.E."/>
            <person name="Bruggner R.V."/>
            <person name="Birney E."/>
            <person name="Collins F.H."/>
        </authorList>
    </citation>
    <scope>NUCLEOTIDE SEQUENCE</scope>
    <source>
        <strain evidence="3">PEST</strain>
    </source>
</reference>